<evidence type="ECO:0000313" key="7">
    <source>
        <dbReference type="EMBL" id="ASK27541.1"/>
    </source>
</evidence>
<dbReference type="PANTHER" id="PTHR24045:SF0">
    <property type="entry name" value="N-ACETYLGLUCOSAMINE-1-PHOSPHOTRANSFERASE SUBUNITS ALPHA_BETA"/>
    <property type="match status" value="1"/>
</dbReference>
<evidence type="ECO:0000313" key="8">
    <source>
        <dbReference type="Proteomes" id="UP000198238"/>
    </source>
</evidence>
<dbReference type="GO" id="GO:0000271">
    <property type="term" value="P:polysaccharide biosynthetic process"/>
    <property type="evidence" value="ECO:0007669"/>
    <property type="project" value="UniProtKB-KW"/>
</dbReference>
<dbReference type="RefSeq" id="WP_089036242.1">
    <property type="nucleotide sequence ID" value="NZ_CP022278.1"/>
</dbReference>
<dbReference type="Proteomes" id="UP000198238">
    <property type="component" value="Chromosome"/>
</dbReference>
<feature type="compositionally biased region" description="Basic residues" evidence="4">
    <location>
        <begin position="393"/>
        <end position="402"/>
    </location>
</feature>
<evidence type="ECO:0000259" key="6">
    <source>
        <dbReference type="Pfam" id="PF17101"/>
    </source>
</evidence>
<proteinExistence type="inferred from homology"/>
<evidence type="ECO:0000256" key="1">
    <source>
        <dbReference type="ARBA" id="ARBA00007583"/>
    </source>
</evidence>
<evidence type="ECO:0000256" key="3">
    <source>
        <dbReference type="ARBA" id="ARBA00023169"/>
    </source>
</evidence>
<name>A0A220S229_9NEIS</name>
<keyword evidence="3" id="KW-0270">Exopolysaccharide synthesis</keyword>
<organism evidence="7 8">
    <name type="scientific">Neisseria chenwenguii</name>
    <dbReference type="NCBI Taxonomy" id="1853278"/>
    <lineage>
        <taxon>Bacteria</taxon>
        <taxon>Pseudomonadati</taxon>
        <taxon>Pseudomonadota</taxon>
        <taxon>Betaproteobacteria</taxon>
        <taxon>Neisseriales</taxon>
        <taxon>Neisseriaceae</taxon>
        <taxon>Neisseria</taxon>
    </lineage>
</organism>
<evidence type="ECO:0000256" key="2">
    <source>
        <dbReference type="ARBA" id="ARBA00022679"/>
    </source>
</evidence>
<keyword evidence="2" id="KW-0808">Transferase</keyword>
<comment type="similarity">
    <text evidence="1">Belongs to the stealth family.</text>
</comment>
<evidence type="ECO:0000256" key="4">
    <source>
        <dbReference type="SAM" id="MobiDB-lite"/>
    </source>
</evidence>
<dbReference type="PANTHER" id="PTHR24045">
    <property type="match status" value="1"/>
</dbReference>
<dbReference type="EMBL" id="CP022278">
    <property type="protein sequence ID" value="ASK27541.1"/>
    <property type="molecule type" value="Genomic_DNA"/>
</dbReference>
<dbReference type="GO" id="GO:0016772">
    <property type="term" value="F:transferase activity, transferring phosphorus-containing groups"/>
    <property type="evidence" value="ECO:0007669"/>
    <property type="project" value="InterPro"/>
</dbReference>
<dbReference type="KEGG" id="nei:BG910_07100"/>
<dbReference type="InterPro" id="IPR021520">
    <property type="entry name" value="Stealth_CR2"/>
</dbReference>
<keyword evidence="8" id="KW-1185">Reference proteome</keyword>
<dbReference type="AlphaFoldDB" id="A0A220S229"/>
<dbReference type="Pfam" id="PF17101">
    <property type="entry name" value="Stealth_CR1"/>
    <property type="match status" value="1"/>
</dbReference>
<feature type="region of interest" description="Disordered" evidence="4">
    <location>
        <begin position="381"/>
        <end position="402"/>
    </location>
</feature>
<feature type="domain" description="Stealth protein CR2 conserved region 2" evidence="5">
    <location>
        <begin position="106"/>
        <end position="209"/>
    </location>
</feature>
<sequence>MKSTGSVRKIRKLIKQPGIFFRDYLNKKYPVVNSEISVSENDEHTLIRYGILLHDQDAQTLVSDNPIDVVFTWVNNQDPVWQKKFQTATQTGRLKEQGRHADDAARFANHNELYYSVHSIRKYLPWVRNIYIVTDAQTPDWFHGQYSNIRIIDHTQIIDAAYLPTFNSHVIEAHLHRIPGLGENFIYFNDDVFVARPLQPQHFFRNNNIASIFISGKSLRQMQQKGTGTPTLAASFNCIRLLKTRYNINIDAPLVHTYVPLKKSIFEKAWQLYQDEIQAFLPNKLRTNRDLNLATFLIPWLMYLEGKSVPTHEICYYFNIRSPHALTQYRKLIEKKATDRQPHSFCANDFNSLNQIPDYQEKLMAMLESYYRIYKDKQHTPLRKTKNEPQTAKIKKRPKTFL</sequence>
<dbReference type="InterPro" id="IPR047141">
    <property type="entry name" value="Stealth"/>
</dbReference>
<reference evidence="7 8" key="1">
    <citation type="submission" date="2017-06" db="EMBL/GenBank/DDBJ databases">
        <title>Neisseria chenwenguii sp. nov., isolated from the intestinal contents of Tibetan Plateau Pika in Yushu, Qinghai Province, China.</title>
        <authorList>
            <person name="Zhang G."/>
        </authorList>
    </citation>
    <scope>NUCLEOTIDE SEQUENCE [LARGE SCALE GENOMIC DNA]</scope>
    <source>
        <strain evidence="7 8">10023</strain>
    </source>
</reference>
<feature type="domain" description="Stealth protein CR1 conserved region 1" evidence="6">
    <location>
        <begin position="66"/>
        <end position="84"/>
    </location>
</feature>
<dbReference type="InterPro" id="IPR031358">
    <property type="entry name" value="Stealth_CR1"/>
</dbReference>
<evidence type="ECO:0000259" key="5">
    <source>
        <dbReference type="Pfam" id="PF11380"/>
    </source>
</evidence>
<dbReference type="Pfam" id="PF11380">
    <property type="entry name" value="Stealth_CR2"/>
    <property type="match status" value="1"/>
</dbReference>
<accession>A0A220S229</accession>
<gene>
    <name evidence="7" type="ORF">BG910_07100</name>
</gene>
<protein>
    <submittedName>
        <fullName evidence="7">Capsule biosynthesis protein CapC</fullName>
    </submittedName>
</protein>